<protein>
    <recommendedName>
        <fullName evidence="4">Lipoprotein</fullName>
    </recommendedName>
</protein>
<comment type="caution">
    <text evidence="2">The sequence shown here is derived from an EMBL/GenBank/DDBJ whole genome shotgun (WGS) entry which is preliminary data.</text>
</comment>
<evidence type="ECO:0000256" key="1">
    <source>
        <dbReference type="SAM" id="MobiDB-lite"/>
    </source>
</evidence>
<reference evidence="3" key="1">
    <citation type="journal article" date="2019" name="Int. J. Syst. Evol. Microbiol.">
        <title>The Global Catalogue of Microorganisms (GCM) 10K type strain sequencing project: providing services to taxonomists for standard genome sequencing and annotation.</title>
        <authorList>
            <consortium name="The Broad Institute Genomics Platform"/>
            <consortium name="The Broad Institute Genome Sequencing Center for Infectious Disease"/>
            <person name="Wu L."/>
            <person name="Ma J."/>
        </authorList>
    </citation>
    <scope>NUCLEOTIDE SEQUENCE [LARGE SCALE GENOMIC DNA]</scope>
    <source>
        <strain evidence="3">JCM 4738</strain>
    </source>
</reference>
<sequence>MHMIGAASAPAVDHRTRTVGVLALLVAIALHLLGCLHGPVGEGPHLTPDAAAPLSAALSPGPPADAVVPANRAEQGEGCPDGLGHAADRVRGDAHAAPPSARTPHAPAEPASSAGTSAAAAATGRAAGGPGVLAATCVART</sequence>
<evidence type="ECO:0000313" key="2">
    <source>
        <dbReference type="EMBL" id="GHB51908.1"/>
    </source>
</evidence>
<accession>A0ABQ3ESY7</accession>
<dbReference type="EMBL" id="BMVP01000003">
    <property type="protein sequence ID" value="GHB51908.1"/>
    <property type="molecule type" value="Genomic_DNA"/>
</dbReference>
<feature type="compositionally biased region" description="Low complexity" evidence="1">
    <location>
        <begin position="106"/>
        <end position="119"/>
    </location>
</feature>
<proteinExistence type="predicted"/>
<organism evidence="2 3">
    <name type="scientific">Streptomyces cirratus</name>
    <dbReference type="NCBI Taxonomy" id="68187"/>
    <lineage>
        <taxon>Bacteria</taxon>
        <taxon>Bacillati</taxon>
        <taxon>Actinomycetota</taxon>
        <taxon>Actinomycetes</taxon>
        <taxon>Kitasatosporales</taxon>
        <taxon>Streptomycetaceae</taxon>
        <taxon>Streptomyces</taxon>
    </lineage>
</organism>
<gene>
    <name evidence="2" type="ORF">GCM10010347_22190</name>
</gene>
<evidence type="ECO:0000313" key="3">
    <source>
        <dbReference type="Proteomes" id="UP000642673"/>
    </source>
</evidence>
<name>A0ABQ3ESY7_9ACTN</name>
<evidence type="ECO:0008006" key="4">
    <source>
        <dbReference type="Google" id="ProtNLM"/>
    </source>
</evidence>
<dbReference type="Proteomes" id="UP000642673">
    <property type="component" value="Unassembled WGS sequence"/>
</dbReference>
<feature type="region of interest" description="Disordered" evidence="1">
    <location>
        <begin position="51"/>
        <end position="119"/>
    </location>
</feature>
<keyword evidence="3" id="KW-1185">Reference proteome</keyword>